<reference evidence="2 3" key="1">
    <citation type="journal article" date="2020" name="Mol. Plant">
        <title>The Chromosome-Based Rubber Tree Genome Provides New Insights into Spurge Genome Evolution and Rubber Biosynthesis.</title>
        <authorList>
            <person name="Liu J."/>
            <person name="Shi C."/>
            <person name="Shi C.C."/>
            <person name="Li W."/>
            <person name="Zhang Q.J."/>
            <person name="Zhang Y."/>
            <person name="Li K."/>
            <person name="Lu H.F."/>
            <person name="Shi C."/>
            <person name="Zhu S.T."/>
            <person name="Xiao Z.Y."/>
            <person name="Nan H."/>
            <person name="Yue Y."/>
            <person name="Zhu X.G."/>
            <person name="Wu Y."/>
            <person name="Hong X.N."/>
            <person name="Fan G.Y."/>
            <person name="Tong Y."/>
            <person name="Zhang D."/>
            <person name="Mao C.L."/>
            <person name="Liu Y.L."/>
            <person name="Hao S.J."/>
            <person name="Liu W.Q."/>
            <person name="Lv M.Q."/>
            <person name="Zhang H.B."/>
            <person name="Liu Y."/>
            <person name="Hu-Tang G.R."/>
            <person name="Wang J.P."/>
            <person name="Wang J.H."/>
            <person name="Sun Y.H."/>
            <person name="Ni S.B."/>
            <person name="Chen W.B."/>
            <person name="Zhang X.C."/>
            <person name="Jiao Y.N."/>
            <person name="Eichler E.E."/>
            <person name="Li G.H."/>
            <person name="Liu X."/>
            <person name="Gao L.Z."/>
        </authorList>
    </citation>
    <scope>NUCLEOTIDE SEQUENCE [LARGE SCALE GENOMIC DNA]</scope>
    <source>
        <strain evidence="3">cv. GT1</strain>
        <tissue evidence="2">Leaf</tissue>
    </source>
</reference>
<dbReference type="EMBL" id="JAAGAX010000015">
    <property type="protein sequence ID" value="KAF2291977.1"/>
    <property type="molecule type" value="Genomic_DNA"/>
</dbReference>
<keyword evidence="3" id="KW-1185">Reference proteome</keyword>
<evidence type="ECO:0000259" key="1">
    <source>
        <dbReference type="Pfam" id="PF17919"/>
    </source>
</evidence>
<dbReference type="SUPFAM" id="SSF56672">
    <property type="entry name" value="DNA/RNA polymerases"/>
    <property type="match status" value="1"/>
</dbReference>
<gene>
    <name evidence="2" type="ORF">GH714_042461</name>
</gene>
<evidence type="ECO:0000313" key="3">
    <source>
        <dbReference type="Proteomes" id="UP000467840"/>
    </source>
</evidence>
<accession>A0A6A6KTK1</accession>
<comment type="caution">
    <text evidence="2">The sequence shown here is derived from an EMBL/GenBank/DDBJ whole genome shotgun (WGS) entry which is preliminary data.</text>
</comment>
<protein>
    <recommendedName>
        <fullName evidence="1">Reverse transcriptase/retrotransposon-derived protein RNase H-like domain-containing protein</fullName>
    </recommendedName>
</protein>
<dbReference type="Pfam" id="PF17919">
    <property type="entry name" value="RT_RNaseH_2"/>
    <property type="match status" value="1"/>
</dbReference>
<proteinExistence type="predicted"/>
<dbReference type="AlphaFoldDB" id="A0A6A6KTK1"/>
<evidence type="ECO:0000313" key="2">
    <source>
        <dbReference type="EMBL" id="KAF2291977.1"/>
    </source>
</evidence>
<name>A0A6A6KTK1_HEVBR</name>
<feature type="domain" description="Reverse transcriptase/retrotransposon-derived protein RNase H-like" evidence="1">
    <location>
        <begin position="223"/>
        <end position="263"/>
    </location>
</feature>
<dbReference type="InterPro" id="IPR043502">
    <property type="entry name" value="DNA/RNA_pol_sf"/>
</dbReference>
<dbReference type="InterPro" id="IPR041577">
    <property type="entry name" value="RT_RNaseH_2"/>
</dbReference>
<dbReference type="Proteomes" id="UP000467840">
    <property type="component" value="Chromosome 2"/>
</dbReference>
<sequence>MELVSCYGSDMMASPFERLEAMPQIGTVDYIDDFVGKAAQVPNLSNRQYVGNFLNGLREELQIRLQNDATDICRNMSIAQEIERKIILTGGYHPLQSSIDHCKQQLSGLKGKLKYLGPVSSYASTSRPISSKSEAVSSPTPLKAIMMPSTMSSSSHNSTFPVKSKEPGFILTKSIRNCVEDDLGVDTRDLALVECADPASSNPGSLETHFTKMELPLFSVGASTQSAFDNLKQIMVSTPVLSMPNFDLPFVIECDASSKGVGAYKPGRINGIADALSPCRTDKDFELTAICHPQWLDLEDIKEAVQNDSYHRAIIYKPI</sequence>
<organism evidence="2 3">
    <name type="scientific">Hevea brasiliensis</name>
    <name type="common">Para rubber tree</name>
    <name type="synonym">Siphonia brasiliensis</name>
    <dbReference type="NCBI Taxonomy" id="3981"/>
    <lineage>
        <taxon>Eukaryota</taxon>
        <taxon>Viridiplantae</taxon>
        <taxon>Streptophyta</taxon>
        <taxon>Embryophyta</taxon>
        <taxon>Tracheophyta</taxon>
        <taxon>Spermatophyta</taxon>
        <taxon>Magnoliopsida</taxon>
        <taxon>eudicotyledons</taxon>
        <taxon>Gunneridae</taxon>
        <taxon>Pentapetalae</taxon>
        <taxon>rosids</taxon>
        <taxon>fabids</taxon>
        <taxon>Malpighiales</taxon>
        <taxon>Euphorbiaceae</taxon>
        <taxon>Crotonoideae</taxon>
        <taxon>Micrandreae</taxon>
        <taxon>Hevea</taxon>
    </lineage>
</organism>